<dbReference type="InterPro" id="IPR035965">
    <property type="entry name" value="PAS-like_dom_sf"/>
</dbReference>
<keyword evidence="2" id="KW-1185">Reference proteome</keyword>
<gene>
    <name evidence="1" type="ORF">IO89_15205</name>
</gene>
<sequence length="74" mass="8246">MVNIFRSFIPDDRLDEETYIIGEVSRGTKVDHFQTVRKTKKGKLVPLSLTVFPVIDEGGNIIGASKNASQLQIL</sequence>
<dbReference type="EMBL" id="JPLY01000004">
    <property type="protein sequence ID" value="KFC21516.1"/>
    <property type="molecule type" value="Genomic_DNA"/>
</dbReference>
<dbReference type="Gene3D" id="3.30.450.20">
    <property type="entry name" value="PAS domain"/>
    <property type="match status" value="1"/>
</dbReference>
<proteinExistence type="predicted"/>
<evidence type="ECO:0000313" key="2">
    <source>
        <dbReference type="Proteomes" id="UP000028623"/>
    </source>
</evidence>
<name>A0A085BGC1_9FLAO</name>
<evidence type="ECO:0000313" key="1">
    <source>
        <dbReference type="EMBL" id="KFC21516.1"/>
    </source>
</evidence>
<reference evidence="1 2" key="1">
    <citation type="submission" date="2014-07" db="EMBL/GenBank/DDBJ databases">
        <title>Epilithonimonas lactis LMG 22401 Genome.</title>
        <authorList>
            <person name="Pipes S.E."/>
            <person name="Stropko S.J."/>
        </authorList>
    </citation>
    <scope>NUCLEOTIDE SEQUENCE [LARGE SCALE GENOMIC DNA]</scope>
    <source>
        <strain evidence="1 2">LMG 24401</strain>
    </source>
</reference>
<dbReference type="Proteomes" id="UP000028623">
    <property type="component" value="Unassembled WGS sequence"/>
</dbReference>
<dbReference type="SUPFAM" id="SSF55785">
    <property type="entry name" value="PYP-like sensor domain (PAS domain)"/>
    <property type="match status" value="1"/>
</dbReference>
<accession>A0A085BGC1</accession>
<dbReference type="eggNOG" id="COG3829">
    <property type="taxonomic scope" value="Bacteria"/>
</dbReference>
<organism evidence="1 2">
    <name type="scientific">Epilithonimonas lactis</name>
    <dbReference type="NCBI Taxonomy" id="421072"/>
    <lineage>
        <taxon>Bacteria</taxon>
        <taxon>Pseudomonadati</taxon>
        <taxon>Bacteroidota</taxon>
        <taxon>Flavobacteriia</taxon>
        <taxon>Flavobacteriales</taxon>
        <taxon>Weeksellaceae</taxon>
        <taxon>Chryseobacterium group</taxon>
        <taxon>Epilithonimonas</taxon>
    </lineage>
</organism>
<comment type="caution">
    <text evidence="1">The sequence shown here is derived from an EMBL/GenBank/DDBJ whole genome shotgun (WGS) entry which is preliminary data.</text>
</comment>
<evidence type="ECO:0008006" key="3">
    <source>
        <dbReference type="Google" id="ProtNLM"/>
    </source>
</evidence>
<dbReference type="AlphaFoldDB" id="A0A085BGC1"/>
<protein>
    <recommendedName>
        <fullName evidence="3">PAC domain-containing protein</fullName>
    </recommendedName>
</protein>
<dbReference type="STRING" id="421072.SAMN04488097_3357"/>